<dbReference type="OrthoDB" id="5458131at2"/>
<evidence type="ECO:0000313" key="1">
    <source>
        <dbReference type="EMBL" id="AJF06824.1"/>
    </source>
</evidence>
<accession>A0A0B5FQ82</accession>
<gene>
    <name evidence="1" type="ORF">GSUB_10050</name>
</gene>
<name>A0A0B5FQ82_9BACT</name>
<organism evidence="1 2">
    <name type="scientific">Geoalkalibacter subterraneus</name>
    <dbReference type="NCBI Taxonomy" id="483547"/>
    <lineage>
        <taxon>Bacteria</taxon>
        <taxon>Pseudomonadati</taxon>
        <taxon>Thermodesulfobacteriota</taxon>
        <taxon>Desulfuromonadia</taxon>
        <taxon>Desulfuromonadales</taxon>
        <taxon>Geoalkalibacteraceae</taxon>
        <taxon>Geoalkalibacter</taxon>
    </lineage>
</organism>
<dbReference type="KEGG" id="gsb:GSUB_10050"/>
<protein>
    <submittedName>
        <fullName evidence="1">Uncharacterized protein</fullName>
    </submittedName>
</protein>
<proteinExistence type="predicted"/>
<dbReference type="EMBL" id="CP010311">
    <property type="protein sequence ID" value="AJF06824.1"/>
    <property type="molecule type" value="Genomic_DNA"/>
</dbReference>
<dbReference type="RefSeq" id="WP_040200614.1">
    <property type="nucleotide sequence ID" value="NZ_CP010311.1"/>
</dbReference>
<keyword evidence="2" id="KW-1185">Reference proteome</keyword>
<dbReference type="AlphaFoldDB" id="A0A0B5FQ82"/>
<sequence length="119" mass="13291">MLLNDRERAEAVADVARLILSSGQTARILRVVPGERLYGTDDAEYSEVSVIPLELNETPPEELSGKIDALACVLPDADVRGEDRLDADRETYRIQSVEEEHFFGTVTHKNLQLVKLNGR</sequence>
<dbReference type="HOGENOM" id="CLU_2057557_0_0_7"/>
<evidence type="ECO:0000313" key="2">
    <source>
        <dbReference type="Proteomes" id="UP000035036"/>
    </source>
</evidence>
<dbReference type="STRING" id="483547.GSUB_10050"/>
<reference evidence="1 2" key="1">
    <citation type="journal article" date="2015" name="Genome Announc.">
        <title>Genomes of Geoalkalibacter ferrihydriticus Z-0531T and Geoalkalibacter subterraneus Red1T, Two Haloalkaliphilic Metal-Reducing Deltaproteobacteria.</title>
        <authorList>
            <person name="Badalamenti J.P."/>
            <person name="Krajmalnik-Brown R."/>
            <person name="Torres C.I."/>
            <person name="Bond D.R."/>
        </authorList>
    </citation>
    <scope>NUCLEOTIDE SEQUENCE [LARGE SCALE GENOMIC DNA]</scope>
    <source>
        <strain evidence="1 2">Red1</strain>
    </source>
</reference>
<dbReference type="Proteomes" id="UP000035036">
    <property type="component" value="Chromosome"/>
</dbReference>